<geneLocation type="plasmid" evidence="4 5">
    <name>unnamed1</name>
</geneLocation>
<dbReference type="EMBL" id="CP023519">
    <property type="protein sequence ID" value="ATF79625.1"/>
    <property type="molecule type" value="Genomic_DNA"/>
</dbReference>
<evidence type="ECO:0000313" key="5">
    <source>
        <dbReference type="Proteomes" id="UP000218103"/>
    </source>
</evidence>
<dbReference type="Pfam" id="PF12833">
    <property type="entry name" value="HTH_18"/>
    <property type="match status" value="1"/>
</dbReference>
<feature type="domain" description="HTH araC/xylS-type" evidence="3">
    <location>
        <begin position="1"/>
        <end position="36"/>
    </location>
</feature>
<keyword evidence="2" id="KW-0804">Transcription</keyword>
<name>A0ABN5CZW1_BURCE</name>
<dbReference type="InterPro" id="IPR009057">
    <property type="entry name" value="Homeodomain-like_sf"/>
</dbReference>
<evidence type="ECO:0000256" key="1">
    <source>
        <dbReference type="ARBA" id="ARBA00023015"/>
    </source>
</evidence>
<organism evidence="4 5">
    <name type="scientific">Burkholderia cepacia</name>
    <name type="common">Pseudomonas cepacia</name>
    <dbReference type="NCBI Taxonomy" id="292"/>
    <lineage>
        <taxon>Bacteria</taxon>
        <taxon>Pseudomonadati</taxon>
        <taxon>Pseudomonadota</taxon>
        <taxon>Betaproteobacteria</taxon>
        <taxon>Burkholderiales</taxon>
        <taxon>Burkholderiaceae</taxon>
        <taxon>Burkholderia</taxon>
        <taxon>Burkholderia cepacia complex</taxon>
    </lineage>
</organism>
<dbReference type="PROSITE" id="PS01124">
    <property type="entry name" value="HTH_ARAC_FAMILY_2"/>
    <property type="match status" value="1"/>
</dbReference>
<reference evidence="5" key="1">
    <citation type="submission" date="2017-09" db="EMBL/GenBank/DDBJ databases">
        <title>FDA dAtabase for Regulatory Grade micrObial Sequences (FDA-ARGOS): Supporting development and validation of Infectious Disease Dx tests.</title>
        <authorList>
            <person name="Minogue T."/>
            <person name="Wolcott M."/>
            <person name="Wasieloski L."/>
            <person name="Aguilar W."/>
            <person name="Moore D."/>
            <person name="Tallon L.J."/>
            <person name="Sadzewicz L."/>
            <person name="Ott S."/>
            <person name="Zhao X."/>
            <person name="Nagaraj S."/>
            <person name="Vavikolanu K."/>
            <person name="Aluvathingal J."/>
            <person name="Nadendla S."/>
            <person name="Sichtig H."/>
        </authorList>
    </citation>
    <scope>NUCLEOTIDE SEQUENCE [LARGE SCALE GENOMIC DNA]</scope>
    <source>
        <strain evidence="5">FDAARGOS_388</strain>
        <plasmid evidence="5">unnamed1</plasmid>
    </source>
</reference>
<protein>
    <submittedName>
        <fullName evidence="4">AraC family transcriptional regulator</fullName>
    </submittedName>
</protein>
<gene>
    <name evidence="4" type="ORF">CO711_19385</name>
</gene>
<dbReference type="InterPro" id="IPR018060">
    <property type="entry name" value="HTH_AraC"/>
</dbReference>
<keyword evidence="5" id="KW-1185">Reference proteome</keyword>
<accession>A0ABN5CZW1</accession>
<dbReference type="SUPFAM" id="SSF46689">
    <property type="entry name" value="Homeodomain-like"/>
    <property type="match status" value="1"/>
</dbReference>
<evidence type="ECO:0000256" key="2">
    <source>
        <dbReference type="ARBA" id="ARBA00023163"/>
    </source>
</evidence>
<proteinExistence type="predicted"/>
<dbReference type="Proteomes" id="UP000218103">
    <property type="component" value="Plasmid unnamed1"/>
</dbReference>
<keyword evidence="1" id="KW-0805">Transcription regulation</keyword>
<dbReference type="Gene3D" id="1.10.10.60">
    <property type="entry name" value="Homeodomain-like"/>
    <property type="match status" value="1"/>
</dbReference>
<keyword evidence="4" id="KW-0614">Plasmid</keyword>
<sequence>MSGAEISFLLGFEDPNSFARAFQAWTGKTPQAVRSALRQDGP</sequence>
<evidence type="ECO:0000313" key="4">
    <source>
        <dbReference type="EMBL" id="ATF79625.1"/>
    </source>
</evidence>
<evidence type="ECO:0000259" key="3">
    <source>
        <dbReference type="PROSITE" id="PS01124"/>
    </source>
</evidence>